<comment type="caution">
    <text evidence="2">The sequence shown here is derived from an EMBL/GenBank/DDBJ whole genome shotgun (WGS) entry which is preliminary data.</text>
</comment>
<dbReference type="SUPFAM" id="SSF57567">
    <property type="entry name" value="Serine protease inhibitors"/>
    <property type="match status" value="1"/>
</dbReference>
<evidence type="ECO:0000313" key="3">
    <source>
        <dbReference type="Proteomes" id="UP000494256"/>
    </source>
</evidence>
<accession>A0A8S0Z3G3</accession>
<protein>
    <submittedName>
        <fullName evidence="2">Uncharacterized protein</fullName>
    </submittedName>
</protein>
<proteinExistence type="predicted"/>
<gene>
    <name evidence="2" type="ORF">APLA_LOCUS2057</name>
</gene>
<sequence length="161" mass="17681">MKLLLILCFFAFATFCFAYPQQYSRGCIYVEGRCYEGCEEGTHGYTPGCGPIIPEATCDEPHPKIVAICVLALVALSSTKPQLHPRGCITVLRKCQRECEEGTHAYAPGCGPKTSEATCEEPNPKEERVIICDYSACYCDPPTVRDTVSGKCVTLDQCPKK</sequence>
<dbReference type="Proteomes" id="UP000494256">
    <property type="component" value="Unassembled WGS sequence"/>
</dbReference>
<feature type="chain" id="PRO_5035855507" evidence="1">
    <location>
        <begin position="19"/>
        <end position="161"/>
    </location>
</feature>
<name>A0A8S0Z3G3_ARCPL</name>
<evidence type="ECO:0000313" key="2">
    <source>
        <dbReference type="EMBL" id="CAB3224831.1"/>
    </source>
</evidence>
<evidence type="ECO:0000256" key="1">
    <source>
        <dbReference type="SAM" id="SignalP"/>
    </source>
</evidence>
<dbReference type="Gene3D" id="2.10.25.10">
    <property type="entry name" value="Laminin"/>
    <property type="match status" value="1"/>
</dbReference>
<keyword evidence="1" id="KW-0732">Signal</keyword>
<dbReference type="InterPro" id="IPR036084">
    <property type="entry name" value="Ser_inhib-like_sf"/>
</dbReference>
<feature type="signal peptide" evidence="1">
    <location>
        <begin position="1"/>
        <end position="18"/>
    </location>
</feature>
<organism evidence="2 3">
    <name type="scientific">Arctia plantaginis</name>
    <name type="common">Wood tiger moth</name>
    <name type="synonym">Phalaena plantaginis</name>
    <dbReference type="NCBI Taxonomy" id="874455"/>
    <lineage>
        <taxon>Eukaryota</taxon>
        <taxon>Metazoa</taxon>
        <taxon>Ecdysozoa</taxon>
        <taxon>Arthropoda</taxon>
        <taxon>Hexapoda</taxon>
        <taxon>Insecta</taxon>
        <taxon>Pterygota</taxon>
        <taxon>Neoptera</taxon>
        <taxon>Endopterygota</taxon>
        <taxon>Lepidoptera</taxon>
        <taxon>Glossata</taxon>
        <taxon>Ditrysia</taxon>
        <taxon>Noctuoidea</taxon>
        <taxon>Erebidae</taxon>
        <taxon>Arctiinae</taxon>
        <taxon>Arctia</taxon>
    </lineage>
</organism>
<dbReference type="OrthoDB" id="448250at2759"/>
<reference evidence="2 3" key="1">
    <citation type="submission" date="2020-04" db="EMBL/GenBank/DDBJ databases">
        <authorList>
            <person name="Wallbank WR R."/>
            <person name="Pardo Diaz C."/>
            <person name="Kozak K."/>
            <person name="Martin S."/>
            <person name="Jiggins C."/>
            <person name="Moest M."/>
            <person name="Warren A I."/>
            <person name="Byers J.R.P. K."/>
            <person name="Montejo-Kovacevich G."/>
            <person name="Yen C E."/>
        </authorList>
    </citation>
    <scope>NUCLEOTIDE SEQUENCE [LARGE SCALE GENOMIC DNA]</scope>
</reference>
<dbReference type="AlphaFoldDB" id="A0A8S0Z3G3"/>
<dbReference type="EMBL" id="CADEBD010000175">
    <property type="protein sequence ID" value="CAB3224831.1"/>
    <property type="molecule type" value="Genomic_DNA"/>
</dbReference>